<evidence type="ECO:0000256" key="9">
    <source>
        <dbReference type="ARBA" id="ARBA00023316"/>
    </source>
</evidence>
<dbReference type="GO" id="GO:0050511">
    <property type="term" value="F:undecaprenyldiphospho-muramoylpentapeptide beta-N-acetylglucosaminyltransferase activity"/>
    <property type="evidence" value="ECO:0007669"/>
    <property type="project" value="UniProtKB-UniRule"/>
</dbReference>
<evidence type="ECO:0000256" key="6">
    <source>
        <dbReference type="ARBA" id="ARBA00022984"/>
    </source>
</evidence>
<name>A0A0G0T5H5_9BACT</name>
<dbReference type="GO" id="GO:0008360">
    <property type="term" value="P:regulation of cell shape"/>
    <property type="evidence" value="ECO:0007669"/>
    <property type="project" value="UniProtKB-KW"/>
</dbReference>
<dbReference type="GO" id="GO:0005975">
    <property type="term" value="P:carbohydrate metabolic process"/>
    <property type="evidence" value="ECO:0007669"/>
    <property type="project" value="InterPro"/>
</dbReference>
<keyword evidence="11" id="KW-0812">Transmembrane</keyword>
<proteinExistence type="inferred from homology"/>
<evidence type="ECO:0000256" key="4">
    <source>
        <dbReference type="ARBA" id="ARBA00022679"/>
    </source>
</evidence>
<keyword evidence="11" id="KW-1133">Transmembrane helix</keyword>
<feature type="binding site" evidence="10">
    <location>
        <position position="306"/>
    </location>
    <ligand>
        <name>UDP-N-acetyl-alpha-D-glucosamine</name>
        <dbReference type="ChEBI" id="CHEBI:57705"/>
    </ligand>
</feature>
<evidence type="ECO:0000256" key="2">
    <source>
        <dbReference type="ARBA" id="ARBA00022618"/>
    </source>
</evidence>
<keyword evidence="6 10" id="KW-0573">Peptidoglycan synthesis</keyword>
<dbReference type="PANTHER" id="PTHR21015">
    <property type="entry name" value="UDP-N-ACETYLGLUCOSAMINE--N-ACETYLMURAMYL-(PENTAPEPTIDE) PYROPHOSPHORYL-UNDECAPRENOL N-ACETYLGLUCOSAMINE TRANSFERASE 1"/>
    <property type="match status" value="1"/>
</dbReference>
<comment type="pathway">
    <text evidence="10">Cell wall biogenesis; peptidoglycan biosynthesis.</text>
</comment>
<gene>
    <name evidence="10" type="primary">murG</name>
    <name evidence="14" type="ORF">UU14_C0009G0039</name>
</gene>
<evidence type="ECO:0000259" key="13">
    <source>
        <dbReference type="Pfam" id="PF04101"/>
    </source>
</evidence>
<organism evidence="14 15">
    <name type="scientific">Candidatus Roizmanbacteria bacterium GW2011_GWB1_40_7</name>
    <dbReference type="NCBI Taxonomy" id="1618482"/>
    <lineage>
        <taxon>Bacteria</taxon>
        <taxon>Candidatus Roizmaniibacteriota</taxon>
    </lineage>
</organism>
<evidence type="ECO:0000256" key="3">
    <source>
        <dbReference type="ARBA" id="ARBA00022676"/>
    </source>
</evidence>
<dbReference type="Proteomes" id="UP000034664">
    <property type="component" value="Unassembled WGS sequence"/>
</dbReference>
<keyword evidence="5 10" id="KW-0133">Cell shape</keyword>
<keyword evidence="8 10" id="KW-0131">Cell cycle</keyword>
<feature type="domain" description="Glycosyl transferase family 28 C-terminal" evidence="13">
    <location>
        <begin position="193"/>
        <end position="352"/>
    </location>
</feature>
<dbReference type="GO" id="GO:0071555">
    <property type="term" value="P:cell wall organization"/>
    <property type="evidence" value="ECO:0007669"/>
    <property type="project" value="UniProtKB-KW"/>
</dbReference>
<dbReference type="InterPro" id="IPR006009">
    <property type="entry name" value="GlcNAc_MurG"/>
</dbReference>
<dbReference type="EMBL" id="LBZM01000009">
    <property type="protein sequence ID" value="KKR72258.1"/>
    <property type="molecule type" value="Genomic_DNA"/>
</dbReference>
<reference evidence="14 15" key="1">
    <citation type="journal article" date="2015" name="Nature">
        <title>rRNA introns, odd ribosomes, and small enigmatic genomes across a large radiation of phyla.</title>
        <authorList>
            <person name="Brown C.T."/>
            <person name="Hug L.A."/>
            <person name="Thomas B.C."/>
            <person name="Sharon I."/>
            <person name="Castelle C.J."/>
            <person name="Singh A."/>
            <person name="Wilkins M.J."/>
            <person name="Williams K.H."/>
            <person name="Banfield J.F."/>
        </authorList>
    </citation>
    <scope>NUCLEOTIDE SEQUENCE [LARGE SCALE GENOMIC DNA]</scope>
</reference>
<keyword evidence="2 10" id="KW-0132">Cell division</keyword>
<evidence type="ECO:0000256" key="5">
    <source>
        <dbReference type="ARBA" id="ARBA00022960"/>
    </source>
</evidence>
<dbReference type="GO" id="GO:0051991">
    <property type="term" value="F:UDP-N-acetyl-D-glucosamine:N-acetylmuramoyl-L-alanyl-D-glutamyl-meso-2,6-diaminopimelyl-D-alanyl-D-alanine-diphosphoundecaprenol 4-beta-N-acetylglucosaminlytransferase activity"/>
    <property type="evidence" value="ECO:0007669"/>
    <property type="project" value="RHEA"/>
</dbReference>
<dbReference type="UniPathway" id="UPA00219"/>
<protein>
    <recommendedName>
        <fullName evidence="10">UDP-N-acetylglucosamine--N-acetylmuramyl-(pentapeptide) pyrophosphoryl-undecaprenol N-acetylglucosamine transferase</fullName>
        <ecNumber evidence="10">2.4.1.227</ecNumber>
    </recommendedName>
    <alternativeName>
        <fullName evidence="10">Undecaprenyl-PP-MurNAc-pentapeptide-UDPGlcNAc GlcNAc transferase</fullName>
    </alternativeName>
</protein>
<feature type="binding site" evidence="10">
    <location>
        <position position="200"/>
    </location>
    <ligand>
        <name>UDP-N-acetyl-alpha-D-glucosamine</name>
        <dbReference type="ChEBI" id="CHEBI:57705"/>
    </ligand>
</feature>
<keyword evidence="3 10" id="KW-0328">Glycosyltransferase</keyword>
<comment type="caution">
    <text evidence="10">Lacks conserved residue(s) required for the propagation of feature annotation.</text>
</comment>
<evidence type="ECO:0000256" key="7">
    <source>
        <dbReference type="ARBA" id="ARBA00023136"/>
    </source>
</evidence>
<keyword evidence="7 10" id="KW-0472">Membrane</keyword>
<feature type="binding site" evidence="10">
    <location>
        <position position="174"/>
    </location>
    <ligand>
        <name>UDP-N-acetyl-alpha-D-glucosamine</name>
        <dbReference type="ChEBI" id="CHEBI:57705"/>
    </ligand>
</feature>
<comment type="subcellular location">
    <subcellularLocation>
        <location evidence="10">Cell membrane</location>
        <topology evidence="10">Peripheral membrane protein</topology>
        <orientation evidence="10">Cytoplasmic side</orientation>
    </subcellularLocation>
</comment>
<sequence>MKRTVLITGGHISPAIALIQELSRREDYSIHFIGRRYAFSEAKDRTSFEYETITSFSIPFTDLQSPRFPSRMSRKTMLFPFILLSKIITAAKILRKIRPGAVISFGGYISAPVVMAAWLLHIPVIMHEQTIAPGRANRMLSRYARSMCIAWEESRKYFPSSVQKRCILTGLPIRDEIRSLTKESLHTPNSQKTIYITGGSSGSHRINQVVLDVLPQMLKRYHIIHQCGDSHFHDYEKLIEKRASLPSDLKKQYEVYKYISLKQIASILHQADIMVGRSGANTIIEIALIAKPAILIPLPESAFNEQKKQADLLEKKGSAIICDQQTLTPDRLINTVDNLFKKLKYYQVNAQSYAHTEEISRHRMAHARLADSIDDCIRGRRNMVSESNNTDSGPDSDS</sequence>
<dbReference type="SUPFAM" id="SSF53756">
    <property type="entry name" value="UDP-Glycosyltransferase/glycogen phosphorylase"/>
    <property type="match status" value="1"/>
</dbReference>
<feature type="binding site" evidence="10">
    <location>
        <begin position="8"/>
        <end position="10"/>
    </location>
    <ligand>
        <name>UDP-N-acetyl-alpha-D-glucosamine</name>
        <dbReference type="ChEBI" id="CHEBI:57705"/>
    </ligand>
</feature>
<evidence type="ECO:0000259" key="12">
    <source>
        <dbReference type="Pfam" id="PF03033"/>
    </source>
</evidence>
<evidence type="ECO:0000256" key="1">
    <source>
        <dbReference type="ARBA" id="ARBA00022475"/>
    </source>
</evidence>
<dbReference type="GO" id="GO:0051301">
    <property type="term" value="P:cell division"/>
    <property type="evidence" value="ECO:0007669"/>
    <property type="project" value="UniProtKB-KW"/>
</dbReference>
<dbReference type="GO" id="GO:0009252">
    <property type="term" value="P:peptidoglycan biosynthetic process"/>
    <property type="evidence" value="ECO:0007669"/>
    <property type="project" value="UniProtKB-UniRule"/>
</dbReference>
<dbReference type="InterPro" id="IPR004276">
    <property type="entry name" value="GlycoTrans_28_N"/>
</dbReference>
<dbReference type="CDD" id="cd03785">
    <property type="entry name" value="GT28_MurG"/>
    <property type="match status" value="1"/>
</dbReference>
<dbReference type="AlphaFoldDB" id="A0A0G0T5H5"/>
<evidence type="ECO:0000313" key="15">
    <source>
        <dbReference type="Proteomes" id="UP000034664"/>
    </source>
</evidence>
<dbReference type="HAMAP" id="MF_00033">
    <property type="entry name" value="MurG"/>
    <property type="match status" value="1"/>
</dbReference>
<comment type="caution">
    <text evidence="14">The sequence shown here is derived from an EMBL/GenBank/DDBJ whole genome shotgun (WGS) entry which is preliminary data.</text>
</comment>
<feature type="transmembrane region" description="Helical" evidence="11">
    <location>
        <begin position="101"/>
        <end position="120"/>
    </location>
</feature>
<comment type="function">
    <text evidence="10">Cell wall formation. Catalyzes the transfer of a GlcNAc subunit on undecaprenyl-pyrophosphoryl-MurNAc-pentapeptide (lipid intermediate I) to form undecaprenyl-pyrophosphoryl-MurNAc-(pentapeptide)GlcNAc (lipid intermediate II).</text>
</comment>
<dbReference type="GO" id="GO:0005886">
    <property type="term" value="C:plasma membrane"/>
    <property type="evidence" value="ECO:0007669"/>
    <property type="project" value="UniProtKB-SubCell"/>
</dbReference>
<evidence type="ECO:0000256" key="10">
    <source>
        <dbReference type="HAMAP-Rule" id="MF_00033"/>
    </source>
</evidence>
<dbReference type="Pfam" id="PF03033">
    <property type="entry name" value="Glyco_transf_28"/>
    <property type="match status" value="1"/>
</dbReference>
<keyword evidence="9 10" id="KW-0961">Cell wall biogenesis/degradation</keyword>
<keyword evidence="4 10" id="KW-0808">Transferase</keyword>
<dbReference type="Gene3D" id="3.40.50.2000">
    <property type="entry name" value="Glycogen Phosphorylase B"/>
    <property type="match status" value="2"/>
</dbReference>
<keyword evidence="1 10" id="KW-1003">Cell membrane</keyword>
<dbReference type="PANTHER" id="PTHR21015:SF22">
    <property type="entry name" value="GLYCOSYLTRANSFERASE"/>
    <property type="match status" value="1"/>
</dbReference>
<comment type="similarity">
    <text evidence="10">Belongs to the glycosyltransferase 28 family. MurG subfamily.</text>
</comment>
<accession>A0A0G0T5H5</accession>
<dbReference type="InterPro" id="IPR007235">
    <property type="entry name" value="Glyco_trans_28_C"/>
</dbReference>
<evidence type="ECO:0000256" key="8">
    <source>
        <dbReference type="ARBA" id="ARBA00023306"/>
    </source>
</evidence>
<feature type="domain" description="Glycosyltransferase family 28 N-terminal" evidence="12">
    <location>
        <begin position="8"/>
        <end position="148"/>
    </location>
</feature>
<dbReference type="EC" id="2.4.1.227" evidence="10"/>
<comment type="catalytic activity">
    <reaction evidence="10">
        <text>di-trans,octa-cis-undecaprenyl diphospho-N-acetyl-alpha-D-muramoyl-L-alanyl-D-glutamyl-meso-2,6-diaminopimeloyl-D-alanyl-D-alanine + UDP-N-acetyl-alpha-D-glucosamine = di-trans,octa-cis-undecaprenyl diphospho-[N-acetyl-alpha-D-glucosaminyl-(1-&gt;4)]-N-acetyl-alpha-D-muramoyl-L-alanyl-D-glutamyl-meso-2,6-diaminopimeloyl-D-alanyl-D-alanine + UDP + H(+)</text>
        <dbReference type="Rhea" id="RHEA:31227"/>
        <dbReference type="ChEBI" id="CHEBI:15378"/>
        <dbReference type="ChEBI" id="CHEBI:57705"/>
        <dbReference type="ChEBI" id="CHEBI:58223"/>
        <dbReference type="ChEBI" id="CHEBI:61387"/>
        <dbReference type="ChEBI" id="CHEBI:61388"/>
        <dbReference type="EC" id="2.4.1.227"/>
    </reaction>
</comment>
<dbReference type="Pfam" id="PF04101">
    <property type="entry name" value="Glyco_tran_28_C"/>
    <property type="match status" value="1"/>
</dbReference>
<evidence type="ECO:0000313" key="14">
    <source>
        <dbReference type="EMBL" id="KKR72258.1"/>
    </source>
</evidence>
<evidence type="ECO:0000256" key="11">
    <source>
        <dbReference type="SAM" id="Phobius"/>
    </source>
</evidence>